<dbReference type="Pfam" id="PF00072">
    <property type="entry name" value="Response_reg"/>
    <property type="match status" value="1"/>
</dbReference>
<sequence>MSNNTRRLLILDDDPGVGQTIELIARASGFETRFTSSPEAFFQGVDEWRPDHIAIDLIMPEMDGVEVLARLAQRQCEARIIVTSGVDHRVLDAAGRSATERGLNIVGVLPKPFMPSALRKLFDLSEPLVITATGGRKGGAGTQVYSPDAADLQSALDQDQFFAMYQPKISCFSGDLVGFEALMRWNHSQHGFIPPDRFIASAENTGMIDALTERMLDISLSWFAPRYARSSVRLSINLSARSRLDDAFVDKLLARCTEAGVPADQLIFELTETSAMEDPVASLDLLTRMRMKGFHLSIDDLGTGFSSLLQLVRLPFSELKVDKSFVITAASSSESRQVIQAIVSLGQSLGIQSTAEGVEDAQTLQFLREIGCNFAQGFHIARPMEQDAAANWTHFTLQ</sequence>
<dbReference type="PROSITE" id="PS50883">
    <property type="entry name" value="EAL"/>
    <property type="match status" value="1"/>
</dbReference>
<dbReference type="InterPro" id="IPR001789">
    <property type="entry name" value="Sig_transdc_resp-reg_receiver"/>
</dbReference>
<dbReference type="InterPro" id="IPR050706">
    <property type="entry name" value="Cyclic-di-GMP_PDE-like"/>
</dbReference>
<comment type="caution">
    <text evidence="4">The sequence shown here is derived from an EMBL/GenBank/DDBJ whole genome shotgun (WGS) entry which is preliminary data.</text>
</comment>
<dbReference type="GO" id="GO:0000160">
    <property type="term" value="P:phosphorelay signal transduction system"/>
    <property type="evidence" value="ECO:0007669"/>
    <property type="project" value="InterPro"/>
</dbReference>
<evidence type="ECO:0000313" key="5">
    <source>
        <dbReference type="Proteomes" id="UP000266206"/>
    </source>
</evidence>
<accession>A0A3A1YUJ9</accession>
<protein>
    <recommendedName>
        <fullName evidence="6">Diguanylate phosphodiesterase</fullName>
    </recommendedName>
</protein>
<dbReference type="CDD" id="cd01948">
    <property type="entry name" value="EAL"/>
    <property type="match status" value="1"/>
</dbReference>
<dbReference type="PANTHER" id="PTHR33121:SF71">
    <property type="entry name" value="OXYGEN SENSOR PROTEIN DOSP"/>
    <property type="match status" value="1"/>
</dbReference>
<proteinExistence type="predicted"/>
<evidence type="ECO:0000259" key="2">
    <source>
        <dbReference type="PROSITE" id="PS50110"/>
    </source>
</evidence>
<dbReference type="Gene3D" id="3.40.50.2300">
    <property type="match status" value="1"/>
</dbReference>
<dbReference type="Gene3D" id="3.20.20.450">
    <property type="entry name" value="EAL domain"/>
    <property type="match status" value="1"/>
</dbReference>
<dbReference type="PANTHER" id="PTHR33121">
    <property type="entry name" value="CYCLIC DI-GMP PHOSPHODIESTERASE PDEF"/>
    <property type="match status" value="1"/>
</dbReference>
<dbReference type="EMBL" id="NQYH01000006">
    <property type="protein sequence ID" value="RIY40949.1"/>
    <property type="molecule type" value="Genomic_DNA"/>
</dbReference>
<organism evidence="4 5">
    <name type="scientific">Neopusillimonas maritima</name>
    <dbReference type="NCBI Taxonomy" id="2026239"/>
    <lineage>
        <taxon>Bacteria</taxon>
        <taxon>Pseudomonadati</taxon>
        <taxon>Pseudomonadota</taxon>
        <taxon>Betaproteobacteria</taxon>
        <taxon>Burkholderiales</taxon>
        <taxon>Alcaligenaceae</taxon>
        <taxon>Neopusillimonas</taxon>
    </lineage>
</organism>
<gene>
    <name evidence="4" type="ORF">CJP73_09165</name>
</gene>
<dbReference type="InterPro" id="IPR011006">
    <property type="entry name" value="CheY-like_superfamily"/>
</dbReference>
<dbReference type="PROSITE" id="PS50110">
    <property type="entry name" value="RESPONSE_REGULATORY"/>
    <property type="match status" value="1"/>
</dbReference>
<reference evidence="4 5" key="1">
    <citation type="submission" date="2017-08" db="EMBL/GenBank/DDBJ databases">
        <title>Pusillimonas indicus sp. nov., a member of the family Alcaligenaceae isolated from surface seawater.</title>
        <authorList>
            <person name="Li J."/>
        </authorList>
    </citation>
    <scope>NUCLEOTIDE SEQUENCE [LARGE SCALE GENOMIC DNA]</scope>
    <source>
        <strain evidence="4 5">L52-1-41</strain>
    </source>
</reference>
<feature type="domain" description="EAL" evidence="3">
    <location>
        <begin position="145"/>
        <end position="397"/>
    </location>
</feature>
<feature type="modified residue" description="4-aspartylphosphate" evidence="1">
    <location>
        <position position="56"/>
    </location>
</feature>
<feature type="domain" description="Response regulatory" evidence="2">
    <location>
        <begin position="7"/>
        <end position="126"/>
    </location>
</feature>
<dbReference type="InterPro" id="IPR035919">
    <property type="entry name" value="EAL_sf"/>
</dbReference>
<dbReference type="AlphaFoldDB" id="A0A3A1YUJ9"/>
<dbReference type="Pfam" id="PF00563">
    <property type="entry name" value="EAL"/>
    <property type="match status" value="1"/>
</dbReference>
<dbReference type="GO" id="GO:0071111">
    <property type="term" value="F:cyclic-guanylate-specific phosphodiesterase activity"/>
    <property type="evidence" value="ECO:0007669"/>
    <property type="project" value="InterPro"/>
</dbReference>
<evidence type="ECO:0008006" key="6">
    <source>
        <dbReference type="Google" id="ProtNLM"/>
    </source>
</evidence>
<dbReference type="OrthoDB" id="9813903at2"/>
<dbReference type="RefSeq" id="WP_119516222.1">
    <property type="nucleotide sequence ID" value="NZ_NQYH01000006.1"/>
</dbReference>
<name>A0A3A1YUJ9_9BURK</name>
<dbReference type="SMART" id="SM00448">
    <property type="entry name" value="REC"/>
    <property type="match status" value="1"/>
</dbReference>
<evidence type="ECO:0000259" key="3">
    <source>
        <dbReference type="PROSITE" id="PS50883"/>
    </source>
</evidence>
<dbReference type="SUPFAM" id="SSF141868">
    <property type="entry name" value="EAL domain-like"/>
    <property type="match status" value="1"/>
</dbReference>
<dbReference type="SUPFAM" id="SSF52172">
    <property type="entry name" value="CheY-like"/>
    <property type="match status" value="1"/>
</dbReference>
<dbReference type="InterPro" id="IPR001633">
    <property type="entry name" value="EAL_dom"/>
</dbReference>
<evidence type="ECO:0000313" key="4">
    <source>
        <dbReference type="EMBL" id="RIY40949.1"/>
    </source>
</evidence>
<dbReference type="Proteomes" id="UP000266206">
    <property type="component" value="Unassembled WGS sequence"/>
</dbReference>
<evidence type="ECO:0000256" key="1">
    <source>
        <dbReference type="PROSITE-ProRule" id="PRU00169"/>
    </source>
</evidence>
<keyword evidence="1" id="KW-0597">Phosphoprotein</keyword>
<dbReference type="SMART" id="SM00052">
    <property type="entry name" value="EAL"/>
    <property type="match status" value="1"/>
</dbReference>